<organism evidence="10 11">
    <name type="scientific">Drosophila busckii</name>
    <name type="common">Fruit fly</name>
    <dbReference type="NCBI Taxonomy" id="30019"/>
    <lineage>
        <taxon>Eukaryota</taxon>
        <taxon>Metazoa</taxon>
        <taxon>Ecdysozoa</taxon>
        <taxon>Arthropoda</taxon>
        <taxon>Hexapoda</taxon>
        <taxon>Insecta</taxon>
        <taxon>Pterygota</taxon>
        <taxon>Neoptera</taxon>
        <taxon>Endopterygota</taxon>
        <taxon>Diptera</taxon>
        <taxon>Brachycera</taxon>
        <taxon>Muscomorpha</taxon>
        <taxon>Ephydroidea</taxon>
        <taxon>Drosophilidae</taxon>
        <taxon>Drosophila</taxon>
    </lineage>
</organism>
<sequence>RRKHRRGKKSKLVPKNPKNQYPPWKLDILPDNTAATGVGGGSVGSGAKLVRSRSLLVPYNTNRFLMEEHMSEVTKDDSDDNCFTSQAEDQELFLSKEFSNVYERARLERLETMNKQELIQECLQIEDRYAKDQGRQRQQSLNAQQITKDYGMKVRALEEKIRELSRENQMLRSHIMRSRSPTHVAAAAAAASPPSAAVPTASTICELQARQQLPLPTPMDSSSEDSESDSSSSTSSTTSSSSSDGHEMGVAGLNIANGHAERSRSPSRSPNAELNGHADEEEERLRLLDANHMDEDDNSSDYAKQNDIDGGVPK</sequence>
<keyword evidence="11" id="KW-1185">Reference proteome</keyword>
<dbReference type="PRINTS" id="PR02094">
    <property type="entry name" value="HEXIMFAMILY"/>
</dbReference>
<protein>
    <submittedName>
        <fullName evidence="10">CG3508</fullName>
    </submittedName>
</protein>
<dbReference type="STRING" id="30019.A0A0M4ESD3"/>
<keyword evidence="7" id="KW-0539">Nucleus</keyword>
<feature type="compositionally biased region" description="Basic and acidic residues" evidence="9">
    <location>
        <begin position="283"/>
        <end position="293"/>
    </location>
</feature>
<feature type="region of interest" description="Disordered" evidence="9">
    <location>
        <begin position="1"/>
        <end position="24"/>
    </location>
</feature>
<dbReference type="EMBL" id="CP012526">
    <property type="protein sequence ID" value="ALC45517.1"/>
    <property type="molecule type" value="Genomic_DNA"/>
</dbReference>
<evidence type="ECO:0000256" key="8">
    <source>
        <dbReference type="SAM" id="Coils"/>
    </source>
</evidence>
<dbReference type="PANTHER" id="PTHR13469">
    <property type="entry name" value="HEXAMETHYLENE BISACETAMIDE INDUCIBLE 1"/>
    <property type="match status" value="1"/>
</dbReference>
<feature type="compositionally biased region" description="Low complexity" evidence="9">
    <location>
        <begin position="229"/>
        <end position="243"/>
    </location>
</feature>
<dbReference type="Pfam" id="PF15313">
    <property type="entry name" value="HEXIM"/>
    <property type="match status" value="1"/>
</dbReference>
<keyword evidence="4" id="KW-0805">Transcription regulation</keyword>
<keyword evidence="5 8" id="KW-0175">Coiled coil</keyword>
<feature type="compositionally biased region" description="Basic residues" evidence="9">
    <location>
        <begin position="1"/>
        <end position="12"/>
    </location>
</feature>
<proteinExistence type="inferred from homology"/>
<accession>A0A0M4ESD3</accession>
<dbReference type="Gene3D" id="6.10.250.2910">
    <property type="match status" value="1"/>
</dbReference>
<dbReference type="SMR" id="A0A0M4ESD3"/>
<comment type="subcellular location">
    <subcellularLocation>
        <location evidence="1">Nucleus</location>
    </subcellularLocation>
</comment>
<dbReference type="GO" id="GO:0004861">
    <property type="term" value="F:cyclin-dependent protein serine/threonine kinase inhibitor activity"/>
    <property type="evidence" value="ECO:0007669"/>
    <property type="project" value="InterPro"/>
</dbReference>
<evidence type="ECO:0000256" key="1">
    <source>
        <dbReference type="ARBA" id="ARBA00004123"/>
    </source>
</evidence>
<dbReference type="PANTHER" id="PTHR13469:SF8">
    <property type="entry name" value="HEXIM P-TEFB COMPLEX SUBUNIT 1"/>
    <property type="match status" value="1"/>
</dbReference>
<evidence type="ECO:0000256" key="7">
    <source>
        <dbReference type="ARBA" id="ARBA00023242"/>
    </source>
</evidence>
<evidence type="ECO:0000256" key="9">
    <source>
        <dbReference type="SAM" id="MobiDB-lite"/>
    </source>
</evidence>
<feature type="non-terminal residue" evidence="10">
    <location>
        <position position="1"/>
    </location>
</feature>
<gene>
    <name evidence="10" type="ORF">Dbus_chr3Rg267</name>
</gene>
<feature type="region of interest" description="Disordered" evidence="9">
    <location>
        <begin position="214"/>
        <end position="314"/>
    </location>
</feature>
<feature type="coiled-coil region" evidence="8">
    <location>
        <begin position="147"/>
        <end position="174"/>
    </location>
</feature>
<dbReference type="AlphaFoldDB" id="A0A0M4ESD3"/>
<dbReference type="GO" id="GO:0005737">
    <property type="term" value="C:cytoplasm"/>
    <property type="evidence" value="ECO:0007669"/>
    <property type="project" value="InterPro"/>
</dbReference>
<evidence type="ECO:0000256" key="3">
    <source>
        <dbReference type="ARBA" id="ARBA00022491"/>
    </source>
</evidence>
<dbReference type="OrthoDB" id="10058500at2759"/>
<dbReference type="InterPro" id="IPR024872">
    <property type="entry name" value="HEXIM"/>
</dbReference>
<dbReference type="GO" id="GO:0000122">
    <property type="term" value="P:negative regulation of transcription by RNA polymerase II"/>
    <property type="evidence" value="ECO:0007669"/>
    <property type="project" value="InterPro"/>
</dbReference>
<reference evidence="10 11" key="1">
    <citation type="submission" date="2015-08" db="EMBL/GenBank/DDBJ databases">
        <title>Ancestral chromatin configuration constrains chromatin evolution on differentiating sex chromosomes in Drosophila.</title>
        <authorList>
            <person name="Zhou Q."/>
            <person name="Bachtrog D."/>
        </authorList>
    </citation>
    <scope>NUCLEOTIDE SEQUENCE [LARGE SCALE GENOMIC DNA]</scope>
    <source>
        <tissue evidence="10">Whole larvae</tissue>
    </source>
</reference>
<dbReference type="OMA" id="KNQYPPW"/>
<evidence type="ECO:0000256" key="6">
    <source>
        <dbReference type="ARBA" id="ARBA00023163"/>
    </source>
</evidence>
<evidence type="ECO:0000313" key="11">
    <source>
        <dbReference type="Proteomes" id="UP000494163"/>
    </source>
</evidence>
<name>A0A0M4ESD3_DROBS</name>
<dbReference type="GO" id="GO:0097322">
    <property type="term" value="F:7SK snRNA binding"/>
    <property type="evidence" value="ECO:0007669"/>
    <property type="project" value="TreeGrafter"/>
</dbReference>
<evidence type="ECO:0000256" key="4">
    <source>
        <dbReference type="ARBA" id="ARBA00023015"/>
    </source>
</evidence>
<evidence type="ECO:0000313" key="10">
    <source>
        <dbReference type="EMBL" id="ALC45517.1"/>
    </source>
</evidence>
<keyword evidence="3" id="KW-0678">Repressor</keyword>
<comment type="similarity">
    <text evidence="2">Belongs to the HEXIM family.</text>
</comment>
<evidence type="ECO:0000256" key="5">
    <source>
        <dbReference type="ARBA" id="ARBA00023054"/>
    </source>
</evidence>
<dbReference type="GO" id="GO:0005654">
    <property type="term" value="C:nucleoplasm"/>
    <property type="evidence" value="ECO:0007669"/>
    <property type="project" value="TreeGrafter"/>
</dbReference>
<dbReference type="Proteomes" id="UP000494163">
    <property type="component" value="Chromosome 3R"/>
</dbReference>
<keyword evidence="6" id="KW-0804">Transcription</keyword>
<evidence type="ECO:0000256" key="2">
    <source>
        <dbReference type="ARBA" id="ARBA00008409"/>
    </source>
</evidence>